<dbReference type="SUPFAM" id="SSF48452">
    <property type="entry name" value="TPR-like"/>
    <property type="match status" value="1"/>
</dbReference>
<dbReference type="STRING" id="990371.SAMN05421813_1331"/>
<proteinExistence type="predicted"/>
<accession>A0A1G9XX53</accession>
<evidence type="ECO:0000259" key="5">
    <source>
        <dbReference type="PROSITE" id="PS51123"/>
    </source>
</evidence>
<dbReference type="InterPro" id="IPR050330">
    <property type="entry name" value="Bact_OuterMem_StrucFunc"/>
</dbReference>
<dbReference type="InterPro" id="IPR006664">
    <property type="entry name" value="OMP_bac"/>
</dbReference>
<gene>
    <name evidence="6" type="ORF">SAMN05421813_1331</name>
</gene>
<dbReference type="CDD" id="cd07185">
    <property type="entry name" value="OmpA_C-like"/>
    <property type="match status" value="1"/>
</dbReference>
<name>A0A1G9XX53_9SPHI</name>
<dbReference type="Pfam" id="PF07676">
    <property type="entry name" value="PD40"/>
    <property type="match status" value="2"/>
</dbReference>
<dbReference type="InterPro" id="IPR006665">
    <property type="entry name" value="OmpA-like"/>
</dbReference>
<dbReference type="InterPro" id="IPR036737">
    <property type="entry name" value="OmpA-like_sf"/>
</dbReference>
<protein>
    <submittedName>
        <fullName evidence="6">WD40-like Beta Propeller Repeat</fullName>
    </submittedName>
</protein>
<dbReference type="Proteomes" id="UP000199226">
    <property type="component" value="Unassembled WGS sequence"/>
</dbReference>
<dbReference type="PROSITE" id="PS51123">
    <property type="entry name" value="OMPA_2"/>
    <property type="match status" value="1"/>
</dbReference>
<evidence type="ECO:0000256" key="1">
    <source>
        <dbReference type="ARBA" id="ARBA00004442"/>
    </source>
</evidence>
<keyword evidence="2 4" id="KW-0472">Membrane</keyword>
<keyword evidence="7" id="KW-1185">Reference proteome</keyword>
<evidence type="ECO:0000313" key="6">
    <source>
        <dbReference type="EMBL" id="SDN00755.1"/>
    </source>
</evidence>
<dbReference type="PRINTS" id="PR01021">
    <property type="entry name" value="OMPADOMAIN"/>
</dbReference>
<dbReference type="EMBL" id="FNHH01000033">
    <property type="protein sequence ID" value="SDN00755.1"/>
    <property type="molecule type" value="Genomic_DNA"/>
</dbReference>
<dbReference type="SUPFAM" id="SSF103088">
    <property type="entry name" value="OmpA-like"/>
    <property type="match status" value="1"/>
</dbReference>
<dbReference type="SUPFAM" id="SSF49464">
    <property type="entry name" value="Carboxypeptidase regulatory domain-like"/>
    <property type="match status" value="1"/>
</dbReference>
<evidence type="ECO:0000256" key="3">
    <source>
        <dbReference type="ARBA" id="ARBA00023237"/>
    </source>
</evidence>
<dbReference type="Pfam" id="PF00691">
    <property type="entry name" value="OmpA"/>
    <property type="match status" value="1"/>
</dbReference>
<dbReference type="SUPFAM" id="SSF82171">
    <property type="entry name" value="DPP6 N-terminal domain-like"/>
    <property type="match status" value="1"/>
</dbReference>
<sequence length="680" mass="76919">MIVQPLWAQQMDNSPLLRKALVEYQNLRFATAIRELDKVLEKEPDNVSAQEMMAGSNRNIKNYVEAMHWYGELCKLKKIKPEWALYYAEALANKEKYEQSEQWYRKFLSLRPADRRADAFSKANLSSFSSNAGEYKVAYSSINTDDSEYSPMYYKNGLLFISNRQQKNRYVFQWDRTSYSDMYVIDDLNDIAEAEPDSTMPGEKKKAAKYIASDYPAERSLLSLFSTPKQDEGTADQPALLRGKVRSSYHEGPAVLLPEGTLLFTRNNFVGGKVSLSRSGVNKLKLYTASGASWDKITPFPYNNNEYSTGHPTVSADGNILIFASDMPRGFGGTDLYYCVRTGEGKKWGRPTNLGSKINTEGNEQFPYLHKNGKLYFSSTGHPGLGGLDIFEVVLRDLKAIGNIHNLGSDINSAADDFGFIQDEDAKTGFFSSNRRGNDDIYQFNHMTYTVVLRGQVVDAENNKPLPGSRVILRHNGIVDSIQTNANAEFTKVLSKETDYEISGNRISYVSKQNYLSTSGITVDSTMKVTLKLNRAENMQQWVIDNCAALKKTFSLENIYYDLDQSEIRPDAMLTLDKIAEVMNKNPEITIISASHTDSRATDNYNKELSLRRGEAARSYLISKGIDGRRIEVRYYGKSRLINTCIEGADCPEFEQQRNRRTEFEVILNGVNLTQLTCDK</sequence>
<evidence type="ECO:0000256" key="2">
    <source>
        <dbReference type="ARBA" id="ARBA00023136"/>
    </source>
</evidence>
<dbReference type="InterPro" id="IPR008969">
    <property type="entry name" value="CarboxyPept-like_regulatory"/>
</dbReference>
<evidence type="ECO:0000256" key="4">
    <source>
        <dbReference type="PROSITE-ProRule" id="PRU00473"/>
    </source>
</evidence>
<dbReference type="PANTHER" id="PTHR30329">
    <property type="entry name" value="STATOR ELEMENT OF FLAGELLAR MOTOR COMPLEX"/>
    <property type="match status" value="1"/>
</dbReference>
<dbReference type="InterPro" id="IPR011990">
    <property type="entry name" value="TPR-like_helical_dom_sf"/>
</dbReference>
<dbReference type="Gene3D" id="1.25.40.10">
    <property type="entry name" value="Tetratricopeptide repeat domain"/>
    <property type="match status" value="1"/>
</dbReference>
<dbReference type="AlphaFoldDB" id="A0A1G9XX53"/>
<keyword evidence="3" id="KW-0998">Cell outer membrane</keyword>
<feature type="domain" description="OmpA-like" evidence="5">
    <location>
        <begin position="548"/>
        <end position="670"/>
    </location>
</feature>
<dbReference type="InterPro" id="IPR011659">
    <property type="entry name" value="WD40"/>
</dbReference>
<reference evidence="7" key="1">
    <citation type="submission" date="2016-10" db="EMBL/GenBank/DDBJ databases">
        <authorList>
            <person name="Varghese N."/>
            <person name="Submissions S."/>
        </authorList>
    </citation>
    <scope>NUCLEOTIDE SEQUENCE [LARGE SCALE GENOMIC DNA]</scope>
    <source>
        <strain evidence="7">DSM 24536</strain>
    </source>
</reference>
<comment type="subcellular location">
    <subcellularLocation>
        <location evidence="1">Cell outer membrane</location>
    </subcellularLocation>
</comment>
<dbReference type="RefSeq" id="WP_176767727.1">
    <property type="nucleotide sequence ID" value="NZ_FNHH01000033.1"/>
</dbReference>
<evidence type="ECO:0000313" key="7">
    <source>
        <dbReference type="Proteomes" id="UP000199226"/>
    </source>
</evidence>
<organism evidence="6 7">
    <name type="scientific">Daejeonella rubra</name>
    <dbReference type="NCBI Taxonomy" id="990371"/>
    <lineage>
        <taxon>Bacteria</taxon>
        <taxon>Pseudomonadati</taxon>
        <taxon>Bacteroidota</taxon>
        <taxon>Sphingobacteriia</taxon>
        <taxon>Sphingobacteriales</taxon>
        <taxon>Sphingobacteriaceae</taxon>
        <taxon>Daejeonella</taxon>
    </lineage>
</organism>
<dbReference type="PANTHER" id="PTHR30329:SF21">
    <property type="entry name" value="LIPOPROTEIN YIAD-RELATED"/>
    <property type="match status" value="1"/>
</dbReference>
<dbReference type="GO" id="GO:0009279">
    <property type="term" value="C:cell outer membrane"/>
    <property type="evidence" value="ECO:0007669"/>
    <property type="project" value="UniProtKB-SubCell"/>
</dbReference>
<dbReference type="Gene3D" id="3.30.1330.60">
    <property type="entry name" value="OmpA-like domain"/>
    <property type="match status" value="1"/>
</dbReference>